<dbReference type="GO" id="GO:0004029">
    <property type="term" value="F:aldehyde dehydrogenase (NAD+) activity"/>
    <property type="evidence" value="ECO:0007669"/>
    <property type="project" value="UniProtKB-EC"/>
</dbReference>
<dbReference type="FunFam" id="3.40.309.10:FF:000012">
    <property type="entry name" value="Betaine aldehyde dehydrogenase"/>
    <property type="match status" value="1"/>
</dbReference>
<comment type="similarity">
    <text evidence="1">Belongs to the aldehyde dehydrogenase family.</text>
</comment>
<dbReference type="FunFam" id="3.40.605.10:FF:000007">
    <property type="entry name" value="NAD/NADP-dependent betaine aldehyde dehydrogenase"/>
    <property type="match status" value="1"/>
</dbReference>
<proteinExistence type="inferred from homology"/>
<reference evidence="6" key="1">
    <citation type="submission" date="2022-10" db="EMBL/GenBank/DDBJ databases">
        <title>Culturing micro-colonial fungi from biological soil crusts in the Mojave desert and describing Neophaeococcomyces mojavensis, and introducing the new genera and species Taxawa tesnikishii.</title>
        <authorList>
            <person name="Kurbessoian T."/>
            <person name="Stajich J.E."/>
        </authorList>
    </citation>
    <scope>NUCLEOTIDE SEQUENCE</scope>
    <source>
        <strain evidence="6">TK_35</strain>
    </source>
</reference>
<dbReference type="InterPro" id="IPR016163">
    <property type="entry name" value="Ald_DH_C"/>
</dbReference>
<dbReference type="InterPro" id="IPR016160">
    <property type="entry name" value="Ald_DH_CS_CYS"/>
</dbReference>
<dbReference type="InterPro" id="IPR016162">
    <property type="entry name" value="Ald_DH_N"/>
</dbReference>
<keyword evidence="7" id="KW-1185">Reference proteome</keyword>
<name>A0AA39CXF8_9EURO</name>
<keyword evidence="2" id="KW-0560">Oxidoreductase</keyword>
<feature type="domain" description="Aldehyde dehydrogenase" evidence="5">
    <location>
        <begin position="30"/>
        <end position="486"/>
    </location>
</feature>
<evidence type="ECO:0000313" key="7">
    <source>
        <dbReference type="Proteomes" id="UP001172681"/>
    </source>
</evidence>
<dbReference type="Gene3D" id="3.40.605.10">
    <property type="entry name" value="Aldehyde Dehydrogenase, Chain A, domain 1"/>
    <property type="match status" value="1"/>
</dbReference>
<dbReference type="EC" id="1.2.1.3" evidence="3"/>
<dbReference type="PANTHER" id="PTHR11699">
    <property type="entry name" value="ALDEHYDE DEHYDROGENASE-RELATED"/>
    <property type="match status" value="1"/>
</dbReference>
<sequence>MGSIEMPSAKTPFPSYNAITRFPLSSDDPAHLFDVHNPATGEVITTVQGCGEAEVHRAVAIAQKAFQDDWRWRTARERSQLMLRAAERLEHHFDELACLLSMENGKPVSQARQADVPFVVGVYRFFASLVDKIPGEMYDQGSIYSSIVHEPYGVCVGILPFNWPPIHVGGKTAPALAAGNTVIIKPGEQAPLTVMRIIEIVSEVLPPGVIQGIPAAGTTVPATLAAHPDVRKISFTGSTRGGAAVSKIAADNITHMSLELGGKNSLIIFDDADIEKSVRSAVDGGFFNQGEACTAASRILVQRGVADQVISRLAAAVRRLKVGSGADPATHVGPLITRAHQQKVLDYIAIGVSEGAQIEAQASLPTDPTLQKGFFVQPTLFTNVTRNMRIAKEEMFGPIVTVNIFDTYDEAVSIANDTDYGLVTAIFSQDTTKALRAAREIDVGMAFINNYSRMALGTPFGGAKHSGYGREHCIETLREYSRPKSIRIPTGRVPIPEWTKLSDVFDATPLANGWRNGHL</sequence>
<gene>
    <name evidence="6" type="ORF">H2204_006646</name>
</gene>
<dbReference type="Gene3D" id="3.40.309.10">
    <property type="entry name" value="Aldehyde Dehydrogenase, Chain A, domain 2"/>
    <property type="match status" value="1"/>
</dbReference>
<evidence type="ECO:0000256" key="4">
    <source>
        <dbReference type="ARBA" id="ARBA00049194"/>
    </source>
</evidence>
<accession>A0AA39CXF8</accession>
<dbReference type="InterPro" id="IPR016161">
    <property type="entry name" value="Ald_DH/histidinol_DH"/>
</dbReference>
<dbReference type="PROSITE" id="PS00070">
    <property type="entry name" value="ALDEHYDE_DEHYDR_CYS"/>
    <property type="match status" value="1"/>
</dbReference>
<organism evidence="6 7">
    <name type="scientific">Knufia peltigerae</name>
    <dbReference type="NCBI Taxonomy" id="1002370"/>
    <lineage>
        <taxon>Eukaryota</taxon>
        <taxon>Fungi</taxon>
        <taxon>Dikarya</taxon>
        <taxon>Ascomycota</taxon>
        <taxon>Pezizomycotina</taxon>
        <taxon>Eurotiomycetes</taxon>
        <taxon>Chaetothyriomycetidae</taxon>
        <taxon>Chaetothyriales</taxon>
        <taxon>Trichomeriaceae</taxon>
        <taxon>Knufia</taxon>
    </lineage>
</organism>
<dbReference type="EMBL" id="JAPDRN010000042">
    <property type="protein sequence ID" value="KAJ9633860.1"/>
    <property type="molecule type" value="Genomic_DNA"/>
</dbReference>
<evidence type="ECO:0000259" key="5">
    <source>
        <dbReference type="Pfam" id="PF00171"/>
    </source>
</evidence>
<comment type="catalytic activity">
    <reaction evidence="4">
        <text>an aldehyde + NAD(+) + H2O = a carboxylate + NADH + 2 H(+)</text>
        <dbReference type="Rhea" id="RHEA:16185"/>
        <dbReference type="ChEBI" id="CHEBI:15377"/>
        <dbReference type="ChEBI" id="CHEBI:15378"/>
        <dbReference type="ChEBI" id="CHEBI:17478"/>
        <dbReference type="ChEBI" id="CHEBI:29067"/>
        <dbReference type="ChEBI" id="CHEBI:57540"/>
        <dbReference type="ChEBI" id="CHEBI:57945"/>
        <dbReference type="EC" id="1.2.1.3"/>
    </reaction>
</comment>
<dbReference type="AlphaFoldDB" id="A0AA39CXF8"/>
<evidence type="ECO:0000256" key="3">
    <source>
        <dbReference type="ARBA" id="ARBA00024226"/>
    </source>
</evidence>
<dbReference type="Proteomes" id="UP001172681">
    <property type="component" value="Unassembled WGS sequence"/>
</dbReference>
<evidence type="ECO:0000256" key="2">
    <source>
        <dbReference type="ARBA" id="ARBA00023002"/>
    </source>
</evidence>
<dbReference type="InterPro" id="IPR015590">
    <property type="entry name" value="Aldehyde_DH_dom"/>
</dbReference>
<evidence type="ECO:0000313" key="6">
    <source>
        <dbReference type="EMBL" id="KAJ9633860.1"/>
    </source>
</evidence>
<dbReference type="SUPFAM" id="SSF53720">
    <property type="entry name" value="ALDH-like"/>
    <property type="match status" value="1"/>
</dbReference>
<dbReference type="Pfam" id="PF00171">
    <property type="entry name" value="Aldedh"/>
    <property type="match status" value="1"/>
</dbReference>
<comment type="caution">
    <text evidence="6">The sequence shown here is derived from an EMBL/GenBank/DDBJ whole genome shotgun (WGS) entry which is preliminary data.</text>
</comment>
<evidence type="ECO:0000256" key="1">
    <source>
        <dbReference type="ARBA" id="ARBA00009986"/>
    </source>
</evidence>
<protein>
    <recommendedName>
        <fullName evidence="3">aldehyde dehydrogenase (NAD(+))</fullName>
        <ecNumber evidence="3">1.2.1.3</ecNumber>
    </recommendedName>
</protein>